<dbReference type="AlphaFoldDB" id="A0A9W8E1Y2"/>
<keyword evidence="6" id="KW-1185">Reference proteome</keyword>
<name>A0A9W8E1Y2_9FUNG</name>
<accession>A0A9W8E1Y2</accession>
<comment type="caution">
    <text evidence="5">The sequence shown here is derived from an EMBL/GenBank/DDBJ whole genome shotgun (WGS) entry which is preliminary data.</text>
</comment>
<proteinExistence type="predicted"/>
<dbReference type="PANTHER" id="PTHR31742:SF1">
    <property type="entry name" value="RPA-INTERACTING PROTEIN"/>
    <property type="match status" value="1"/>
</dbReference>
<evidence type="ECO:0000256" key="3">
    <source>
        <dbReference type="ARBA" id="ARBA00022833"/>
    </source>
</evidence>
<organism evidence="5 6">
    <name type="scientific">Dispira parvispora</name>
    <dbReference type="NCBI Taxonomy" id="1520584"/>
    <lineage>
        <taxon>Eukaryota</taxon>
        <taxon>Fungi</taxon>
        <taxon>Fungi incertae sedis</taxon>
        <taxon>Zoopagomycota</taxon>
        <taxon>Kickxellomycotina</taxon>
        <taxon>Dimargaritomycetes</taxon>
        <taxon>Dimargaritales</taxon>
        <taxon>Dimargaritaceae</taxon>
        <taxon>Dispira</taxon>
    </lineage>
</organism>
<feature type="domain" description="RPA-interacting protein C-terminal" evidence="4">
    <location>
        <begin position="119"/>
        <end position="200"/>
    </location>
</feature>
<dbReference type="EMBL" id="JANBPY010000801">
    <property type="protein sequence ID" value="KAJ1963622.1"/>
    <property type="molecule type" value="Genomic_DNA"/>
</dbReference>
<dbReference type="OrthoDB" id="435311at2759"/>
<reference evidence="5" key="1">
    <citation type="submission" date="2022-07" db="EMBL/GenBank/DDBJ databases">
        <title>Phylogenomic reconstructions and comparative analyses of Kickxellomycotina fungi.</title>
        <authorList>
            <person name="Reynolds N.K."/>
            <person name="Stajich J.E."/>
            <person name="Barry K."/>
            <person name="Grigoriev I.V."/>
            <person name="Crous P."/>
            <person name="Smith M.E."/>
        </authorList>
    </citation>
    <scope>NUCLEOTIDE SEQUENCE</scope>
    <source>
        <strain evidence="5">RSA 1196</strain>
    </source>
</reference>
<keyword evidence="3" id="KW-0862">Zinc</keyword>
<dbReference type="InterPro" id="IPR028156">
    <property type="entry name" value="RIP"/>
</dbReference>
<keyword evidence="2" id="KW-0863">Zinc-finger</keyword>
<evidence type="ECO:0000259" key="4">
    <source>
        <dbReference type="Pfam" id="PF14768"/>
    </source>
</evidence>
<gene>
    <name evidence="5" type="ORF">IWQ62_003159</name>
</gene>
<evidence type="ECO:0000313" key="5">
    <source>
        <dbReference type="EMBL" id="KAJ1963622.1"/>
    </source>
</evidence>
<evidence type="ECO:0000256" key="2">
    <source>
        <dbReference type="ARBA" id="ARBA00022771"/>
    </source>
</evidence>
<dbReference type="GO" id="GO:0006606">
    <property type="term" value="P:protein import into nucleus"/>
    <property type="evidence" value="ECO:0007669"/>
    <property type="project" value="TreeGrafter"/>
</dbReference>
<sequence>MAKHSLPEHALSCDIIPTNQHCSKRPCRRSDDLSFPLSPTVSTLCDSFSVGLPRSSPCNSEKALLNPFQPHAPLLPCLTRSLSSIPVVVPQYPYLSPPLPPIHPLFPSSPSGGLQSLPCPLCKIRSLQLHAEAISCPCGLRINTGHPSQSDRESLSLRLESCFASHHQRCAAEPTVILEPFVDLDNQALVLQCHQCQLYKVLI</sequence>
<dbReference type="Pfam" id="PF14768">
    <property type="entry name" value="RPA_interact_C"/>
    <property type="match status" value="1"/>
</dbReference>
<dbReference type="PANTHER" id="PTHR31742">
    <property type="entry name" value="RPA-INTERACTING PROTEIN RPAIN"/>
    <property type="match status" value="1"/>
</dbReference>
<evidence type="ECO:0000313" key="6">
    <source>
        <dbReference type="Proteomes" id="UP001150925"/>
    </source>
</evidence>
<dbReference type="GO" id="GO:0005634">
    <property type="term" value="C:nucleus"/>
    <property type="evidence" value="ECO:0007669"/>
    <property type="project" value="TreeGrafter"/>
</dbReference>
<dbReference type="Proteomes" id="UP001150925">
    <property type="component" value="Unassembled WGS sequence"/>
</dbReference>
<dbReference type="InterPro" id="IPR028159">
    <property type="entry name" value="RPA_interact_C_dom"/>
</dbReference>
<dbReference type="GO" id="GO:0008270">
    <property type="term" value="F:zinc ion binding"/>
    <property type="evidence" value="ECO:0007669"/>
    <property type="project" value="UniProtKB-KW"/>
</dbReference>
<protein>
    <recommendedName>
        <fullName evidence="4">RPA-interacting protein C-terminal domain-containing protein</fullName>
    </recommendedName>
</protein>
<evidence type="ECO:0000256" key="1">
    <source>
        <dbReference type="ARBA" id="ARBA00022723"/>
    </source>
</evidence>
<keyword evidence="1" id="KW-0479">Metal-binding</keyword>